<evidence type="ECO:0000313" key="3">
    <source>
        <dbReference type="Proteomes" id="UP000515908"/>
    </source>
</evidence>
<feature type="region of interest" description="Disordered" evidence="1">
    <location>
        <begin position="477"/>
        <end position="523"/>
    </location>
</feature>
<dbReference type="Proteomes" id="UP000515908">
    <property type="component" value="Chromosome 09"/>
</dbReference>
<feature type="region of interest" description="Disordered" evidence="1">
    <location>
        <begin position="418"/>
        <end position="446"/>
    </location>
</feature>
<reference evidence="2 3" key="1">
    <citation type="submission" date="2020-08" db="EMBL/GenBank/DDBJ databases">
        <authorList>
            <person name="Newling K."/>
            <person name="Davey J."/>
            <person name="Forrester S."/>
        </authorList>
    </citation>
    <scope>NUCLEOTIDE SEQUENCE [LARGE SCALE GENOMIC DNA]</scope>
    <source>
        <strain evidence="3">Crithidia deanei Carvalho (ATCC PRA-265)</strain>
    </source>
</reference>
<dbReference type="VEuPathDB" id="TriTrypDB:ADEAN_000517700"/>
<evidence type="ECO:0000313" key="2">
    <source>
        <dbReference type="EMBL" id="CAD2217697.1"/>
    </source>
</evidence>
<feature type="compositionally biased region" description="Basic and acidic residues" evidence="1">
    <location>
        <begin position="480"/>
        <end position="494"/>
    </location>
</feature>
<gene>
    <name evidence="2" type="ORF">ADEAN_000517700</name>
</gene>
<proteinExistence type="predicted"/>
<dbReference type="AlphaFoldDB" id="A0A7G2CF95"/>
<name>A0A7G2CF95_9TRYP</name>
<evidence type="ECO:0000256" key="1">
    <source>
        <dbReference type="SAM" id="MobiDB-lite"/>
    </source>
</evidence>
<accession>A0A7G2CF95</accession>
<sequence>MTRFAYRISAHGVGACQNNNSLWHYYRHRFNQELTPEEIADEAGRRVETNVLLVNGTAPTSDLVVLRLPDFTRSEKHSKKSENGERLLDGSEEGEVEEGQLCYMVISHEVMIYRATVLRRKVYGFTARAVTADSLSPHGCVVTHYVSVGYHYYPESVEPTPILEIFRMSQMASPRPWLSDRLMAIHEHEVVEGKRYARRLDRVNARLNALSGKTIPFPEEVRPAFMDAIERLVSERPMFYLFTLDLRAQRSVRNDEVVPEQVVERNGYPTPWRSDVDGHPYFSNTFFITIHRAAVDTKVNNINENDSRSLLPYLCLYFMPREADLGKGEAVPFRRVLFSSPGSYLSSKYDIPFMKLMKSDPSAPPPGSAPLETNRLDVYNHLLKWLLRFPTTVAFSPDHAFWVVALATGELVMVAPRVDTEDEEAATNNKKEKEAEGGSDASPPMNLKRATRLLPSKQRCEILSYYQDDIRYTIALGRRPARDPLNRQQRKDPSDPAAVSSGKGEIPNRCAPVRPGLRKRKSV</sequence>
<protein>
    <submittedName>
        <fullName evidence="2">Uncharacterized protein</fullName>
    </submittedName>
</protein>
<dbReference type="EMBL" id="LR877153">
    <property type="protein sequence ID" value="CAD2217697.1"/>
    <property type="molecule type" value="Genomic_DNA"/>
</dbReference>
<keyword evidence="3" id="KW-1185">Reference proteome</keyword>
<organism evidence="2 3">
    <name type="scientific">Angomonas deanei</name>
    <dbReference type="NCBI Taxonomy" id="59799"/>
    <lineage>
        <taxon>Eukaryota</taxon>
        <taxon>Discoba</taxon>
        <taxon>Euglenozoa</taxon>
        <taxon>Kinetoplastea</taxon>
        <taxon>Metakinetoplastina</taxon>
        <taxon>Trypanosomatida</taxon>
        <taxon>Trypanosomatidae</taxon>
        <taxon>Strigomonadinae</taxon>
        <taxon>Angomonas</taxon>
    </lineage>
</organism>